<name>A0A9N9FFZ6_9GLOM</name>
<proteinExistence type="predicted"/>
<dbReference type="OrthoDB" id="10361670at2759"/>
<dbReference type="EMBL" id="CAJVPS010001236">
    <property type="protein sequence ID" value="CAG8530406.1"/>
    <property type="molecule type" value="Genomic_DNA"/>
</dbReference>
<sequence>MGCRSSRHIEENGNSMLEIKYRERETSIKPKSRNEYKVLDIHDQSQNVQIQAPSATPKYISQHMSEKPSHIRKPSTSTTRITPNFPTYIDAKCEEFRIWFTTATKYCYWKQLGKRASLQQQIFAQIVLKKINELEICLREKQLSEGLRDDDPIVVDRLKNLKRSQVFWQVFLGKGVFIDLHNEPIFEKWFYLDWEQQFGCKKKDSSCVGKNVRAKAK</sequence>
<evidence type="ECO:0000313" key="2">
    <source>
        <dbReference type="Proteomes" id="UP000789508"/>
    </source>
</evidence>
<dbReference type="Proteomes" id="UP000789508">
    <property type="component" value="Unassembled WGS sequence"/>
</dbReference>
<evidence type="ECO:0000313" key="1">
    <source>
        <dbReference type="EMBL" id="CAG8530406.1"/>
    </source>
</evidence>
<accession>A0A9N9FFZ6</accession>
<organism evidence="1 2">
    <name type="scientific">Ambispora leptoticha</name>
    <dbReference type="NCBI Taxonomy" id="144679"/>
    <lineage>
        <taxon>Eukaryota</taxon>
        <taxon>Fungi</taxon>
        <taxon>Fungi incertae sedis</taxon>
        <taxon>Mucoromycota</taxon>
        <taxon>Glomeromycotina</taxon>
        <taxon>Glomeromycetes</taxon>
        <taxon>Archaeosporales</taxon>
        <taxon>Ambisporaceae</taxon>
        <taxon>Ambispora</taxon>
    </lineage>
</organism>
<keyword evidence="2" id="KW-1185">Reference proteome</keyword>
<reference evidence="1" key="1">
    <citation type="submission" date="2021-06" db="EMBL/GenBank/DDBJ databases">
        <authorList>
            <person name="Kallberg Y."/>
            <person name="Tangrot J."/>
            <person name="Rosling A."/>
        </authorList>
    </citation>
    <scope>NUCLEOTIDE SEQUENCE</scope>
    <source>
        <strain evidence="1">FL130A</strain>
    </source>
</reference>
<comment type="caution">
    <text evidence="1">The sequence shown here is derived from an EMBL/GenBank/DDBJ whole genome shotgun (WGS) entry which is preliminary data.</text>
</comment>
<protein>
    <submittedName>
        <fullName evidence="1">1549_t:CDS:1</fullName>
    </submittedName>
</protein>
<dbReference type="AlphaFoldDB" id="A0A9N9FFZ6"/>
<gene>
    <name evidence="1" type="ORF">ALEPTO_LOCUS4908</name>
</gene>